<evidence type="ECO:0008006" key="4">
    <source>
        <dbReference type="Google" id="ProtNLM"/>
    </source>
</evidence>
<proteinExistence type="predicted"/>
<dbReference type="RefSeq" id="WP_188812825.1">
    <property type="nucleotide sequence ID" value="NZ_BMHT01000002.1"/>
</dbReference>
<feature type="transmembrane region" description="Helical" evidence="1">
    <location>
        <begin position="51"/>
        <end position="72"/>
    </location>
</feature>
<evidence type="ECO:0000313" key="2">
    <source>
        <dbReference type="EMBL" id="GGF05403.1"/>
    </source>
</evidence>
<organism evidence="2 3">
    <name type="scientific">Hymenobacter cavernae</name>
    <dbReference type="NCBI Taxonomy" id="2044852"/>
    <lineage>
        <taxon>Bacteria</taxon>
        <taxon>Pseudomonadati</taxon>
        <taxon>Bacteroidota</taxon>
        <taxon>Cytophagia</taxon>
        <taxon>Cytophagales</taxon>
        <taxon>Hymenobacteraceae</taxon>
        <taxon>Hymenobacter</taxon>
    </lineage>
</organism>
<keyword evidence="1" id="KW-1133">Transmembrane helix</keyword>
<dbReference type="EMBL" id="BMHT01000002">
    <property type="protein sequence ID" value="GGF05403.1"/>
    <property type="molecule type" value="Genomic_DNA"/>
</dbReference>
<feature type="transmembrane region" description="Helical" evidence="1">
    <location>
        <begin position="79"/>
        <end position="102"/>
    </location>
</feature>
<dbReference type="Proteomes" id="UP000632273">
    <property type="component" value="Unassembled WGS sequence"/>
</dbReference>
<reference evidence="3" key="1">
    <citation type="journal article" date="2019" name="Int. J. Syst. Evol. Microbiol.">
        <title>The Global Catalogue of Microorganisms (GCM) 10K type strain sequencing project: providing services to taxonomists for standard genome sequencing and annotation.</title>
        <authorList>
            <consortium name="The Broad Institute Genomics Platform"/>
            <consortium name="The Broad Institute Genome Sequencing Center for Infectious Disease"/>
            <person name="Wu L."/>
            <person name="Ma J."/>
        </authorList>
    </citation>
    <scope>NUCLEOTIDE SEQUENCE [LARGE SCALE GENOMIC DNA]</scope>
    <source>
        <strain evidence="3">CGMCC 1.15197</strain>
    </source>
</reference>
<sequence>MSLQLLLLLNFAFATYLTGVIWTVQLVHYPAFALVPPQAFDAYHKAHMARMGWVVMVPMVAELLLAGALVLVGRTLGSVVWWSLALVVLIWAVTFFISVPFHNRLKASGFNYITIDGLTRTNWFRTLAWTARMLLLLSVIS</sequence>
<gene>
    <name evidence="2" type="ORF">GCM10011383_15680</name>
</gene>
<evidence type="ECO:0000313" key="3">
    <source>
        <dbReference type="Proteomes" id="UP000632273"/>
    </source>
</evidence>
<protein>
    <recommendedName>
        <fullName evidence="4">DUF1772 domain-containing protein</fullName>
    </recommendedName>
</protein>
<name>A0ABQ1TXN5_9BACT</name>
<feature type="transmembrane region" description="Helical" evidence="1">
    <location>
        <begin position="7"/>
        <end position="31"/>
    </location>
</feature>
<evidence type="ECO:0000256" key="1">
    <source>
        <dbReference type="SAM" id="Phobius"/>
    </source>
</evidence>
<keyword evidence="3" id="KW-1185">Reference proteome</keyword>
<accession>A0ABQ1TXN5</accession>
<keyword evidence="1" id="KW-0472">Membrane</keyword>
<keyword evidence="1" id="KW-0812">Transmembrane</keyword>
<comment type="caution">
    <text evidence="2">The sequence shown here is derived from an EMBL/GenBank/DDBJ whole genome shotgun (WGS) entry which is preliminary data.</text>
</comment>